<accession>A0AAV2T787</accession>
<evidence type="ECO:0000313" key="1">
    <source>
        <dbReference type="EMBL" id="CAL5132047.1"/>
    </source>
</evidence>
<dbReference type="Gene3D" id="3.40.50.300">
    <property type="entry name" value="P-loop containing nucleotide triphosphate hydrolases"/>
    <property type="match status" value="1"/>
</dbReference>
<comment type="caution">
    <text evidence="1">The sequence shown here is derived from an EMBL/GenBank/DDBJ whole genome shotgun (WGS) entry which is preliminary data.</text>
</comment>
<name>A0AAV2T787_CALDB</name>
<proteinExistence type="predicted"/>
<evidence type="ECO:0000313" key="2">
    <source>
        <dbReference type="Proteomes" id="UP001497525"/>
    </source>
</evidence>
<dbReference type="AlphaFoldDB" id="A0AAV2T787"/>
<protein>
    <submittedName>
        <fullName evidence="1">Uncharacterized protein</fullName>
    </submittedName>
</protein>
<gene>
    <name evidence="1" type="ORF">CDAUBV1_LOCUS4562</name>
</gene>
<dbReference type="Proteomes" id="UP001497525">
    <property type="component" value="Unassembled WGS sequence"/>
</dbReference>
<dbReference type="EMBL" id="CAXLJL010000112">
    <property type="protein sequence ID" value="CAL5132047.1"/>
    <property type="molecule type" value="Genomic_DNA"/>
</dbReference>
<reference evidence="1" key="1">
    <citation type="submission" date="2024-06" db="EMBL/GenBank/DDBJ databases">
        <authorList>
            <person name="Liu X."/>
            <person name="Lenzi L."/>
            <person name="Haldenby T S."/>
            <person name="Uol C."/>
        </authorList>
    </citation>
    <scope>NUCLEOTIDE SEQUENCE</scope>
</reference>
<dbReference type="InterPro" id="IPR027417">
    <property type="entry name" value="P-loop_NTPase"/>
</dbReference>
<organism evidence="1 2">
    <name type="scientific">Calicophoron daubneyi</name>
    <name type="common">Rumen fluke</name>
    <name type="synonym">Paramphistomum daubneyi</name>
    <dbReference type="NCBI Taxonomy" id="300641"/>
    <lineage>
        <taxon>Eukaryota</taxon>
        <taxon>Metazoa</taxon>
        <taxon>Spiralia</taxon>
        <taxon>Lophotrochozoa</taxon>
        <taxon>Platyhelminthes</taxon>
        <taxon>Trematoda</taxon>
        <taxon>Digenea</taxon>
        <taxon>Plagiorchiida</taxon>
        <taxon>Pronocephalata</taxon>
        <taxon>Paramphistomoidea</taxon>
        <taxon>Paramphistomidae</taxon>
        <taxon>Calicophoron</taxon>
    </lineage>
</organism>
<sequence>MLHEEWLDWYSAELIEESEIKLLEGLRSDLIPCERARKSMDCLKRLFLYLDAMRSNSPPRDPSSNNKRSFFHKCVLLGPGIDTDPYGEDLCRQLIQWVNWDLENHMKFHQNPHRLGRGLPLSVPSSEGPVWVQLTILHARTRDERSQLFGGGGRLSGSKLIDPRMPGVSSELRLDNQVQSLIADSDSVIYSVDISHEISSAEFEYERWREIRTELEMITTKMRKSQTLLVLGVCDPTVDSTYSQLVNTLLHLGGVTKQEYGTFPQPLSNNHFSWRLWLTRSDGSHYNNLGKIFTWLARNQKIL</sequence>